<dbReference type="RefSeq" id="WP_174933298.1">
    <property type="nucleotide sequence ID" value="NZ_CABVPY010000007.1"/>
</dbReference>
<dbReference type="Gene3D" id="3.40.50.720">
    <property type="entry name" value="NAD(P)-binding Rossmann-like Domain"/>
    <property type="match status" value="1"/>
</dbReference>
<dbReference type="SMART" id="SM00822">
    <property type="entry name" value="PKS_KR"/>
    <property type="match status" value="1"/>
</dbReference>
<keyword evidence="4" id="KW-0521">NADP</keyword>
<reference evidence="9 10" key="1">
    <citation type="submission" date="2019-09" db="EMBL/GenBank/DDBJ databases">
        <authorList>
            <person name="Depoorter E."/>
        </authorList>
    </citation>
    <scope>NUCLEOTIDE SEQUENCE [LARGE SCALE GENOMIC DNA]</scope>
    <source>
        <strain evidence="9">LMG 6863</strain>
    </source>
</reference>
<dbReference type="SUPFAM" id="SSF51735">
    <property type="entry name" value="NAD(P)-binding Rossmann-fold domains"/>
    <property type="match status" value="1"/>
</dbReference>
<dbReference type="NCBIfam" id="NF005559">
    <property type="entry name" value="PRK07231.1"/>
    <property type="match status" value="1"/>
</dbReference>
<dbReference type="FunFam" id="3.40.50.720:FF:000115">
    <property type="entry name" value="3-oxoacyl-[acyl-carrier-protein] reductase FabG"/>
    <property type="match status" value="1"/>
</dbReference>
<comment type="similarity">
    <text evidence="2">Belongs to the short-chain dehydrogenases/reductases (SDR) family.</text>
</comment>
<evidence type="ECO:0000313" key="10">
    <source>
        <dbReference type="Proteomes" id="UP000494170"/>
    </source>
</evidence>
<dbReference type="InterPro" id="IPR020904">
    <property type="entry name" value="Sc_DH/Rdtase_CS"/>
</dbReference>
<sequence length="249" mass="26248">MDLGLTGKVAIVTGSARGLGAATARRLAQEGASVVITDINAELAQATAKALRDEGLAAHCIVGDITSEADVQRLVDETVAHFGGVHILVNNAGAPRDKYLVKMSADDWDFVMNVMLKGAFLAARAVMPHFIEQGWGRLINISSRAHLGNPTQANYSAAKAGLIGMAKALSMEEGRYGITANCVAPGFMETEMVQALPTYETIKERAVAAQPIKRVGRPDDIADAVAFLASERAGFISGEVLHVTGGRYG</sequence>
<dbReference type="GO" id="GO:0004316">
    <property type="term" value="F:3-oxoacyl-[acyl-carrier-protein] reductase (NADPH) activity"/>
    <property type="evidence" value="ECO:0007669"/>
    <property type="project" value="UniProtKB-EC"/>
</dbReference>
<dbReference type="AlphaFoldDB" id="A0A6P2IX98"/>
<protein>
    <recommendedName>
        <fullName evidence="3">3-oxoacyl-[acyl-carrier-protein] reductase FabG</fullName>
    </recommendedName>
    <alternativeName>
        <fullName evidence="6">Beta-ketoacyl-ACP reductase</fullName>
    </alternativeName>
</protein>
<gene>
    <name evidence="9" type="ORF">BLA6863_01450</name>
</gene>
<accession>A0A6P2IX98</accession>
<dbReference type="EMBL" id="CABVPY010000007">
    <property type="protein sequence ID" value="VWB33539.1"/>
    <property type="molecule type" value="Genomic_DNA"/>
</dbReference>
<dbReference type="PRINTS" id="PR00081">
    <property type="entry name" value="GDHRDH"/>
</dbReference>
<dbReference type="PANTHER" id="PTHR42879">
    <property type="entry name" value="3-OXOACYL-(ACYL-CARRIER-PROTEIN) REDUCTASE"/>
    <property type="match status" value="1"/>
</dbReference>
<dbReference type="Proteomes" id="UP000494170">
    <property type="component" value="Unassembled WGS sequence"/>
</dbReference>
<dbReference type="InterPro" id="IPR050259">
    <property type="entry name" value="SDR"/>
</dbReference>
<dbReference type="InterPro" id="IPR036291">
    <property type="entry name" value="NAD(P)-bd_dom_sf"/>
</dbReference>
<evidence type="ECO:0000259" key="8">
    <source>
        <dbReference type="SMART" id="SM00822"/>
    </source>
</evidence>
<dbReference type="GO" id="GO:0032787">
    <property type="term" value="P:monocarboxylic acid metabolic process"/>
    <property type="evidence" value="ECO:0007669"/>
    <property type="project" value="UniProtKB-ARBA"/>
</dbReference>
<evidence type="ECO:0000313" key="9">
    <source>
        <dbReference type="EMBL" id="VWB33539.1"/>
    </source>
</evidence>
<dbReference type="PROSITE" id="PS00061">
    <property type="entry name" value="ADH_SHORT"/>
    <property type="match status" value="1"/>
</dbReference>
<feature type="domain" description="Ketoreductase" evidence="8">
    <location>
        <begin position="8"/>
        <end position="186"/>
    </location>
</feature>
<evidence type="ECO:0000256" key="2">
    <source>
        <dbReference type="ARBA" id="ARBA00006484"/>
    </source>
</evidence>
<comment type="catalytic activity">
    <reaction evidence="7">
        <text>a (3R)-hydroxyacyl-[ACP] + NADP(+) = a 3-oxoacyl-[ACP] + NADPH + H(+)</text>
        <dbReference type="Rhea" id="RHEA:17397"/>
        <dbReference type="Rhea" id="RHEA-COMP:9916"/>
        <dbReference type="Rhea" id="RHEA-COMP:9945"/>
        <dbReference type="ChEBI" id="CHEBI:15378"/>
        <dbReference type="ChEBI" id="CHEBI:57783"/>
        <dbReference type="ChEBI" id="CHEBI:58349"/>
        <dbReference type="ChEBI" id="CHEBI:78776"/>
        <dbReference type="ChEBI" id="CHEBI:78827"/>
        <dbReference type="EC" id="1.1.1.100"/>
    </reaction>
</comment>
<dbReference type="NCBIfam" id="NF009466">
    <property type="entry name" value="PRK12826.1-2"/>
    <property type="match status" value="1"/>
</dbReference>
<comment type="function">
    <text evidence="1">Catalyzes the NADPH-dependent reduction of beta-ketoacyl-ACP substrates to beta-hydroxyacyl-ACP products, the first reductive step in the elongation cycle of fatty acid biosynthesis.</text>
</comment>
<dbReference type="PRINTS" id="PR00080">
    <property type="entry name" value="SDRFAMILY"/>
</dbReference>
<evidence type="ECO:0000256" key="1">
    <source>
        <dbReference type="ARBA" id="ARBA00002607"/>
    </source>
</evidence>
<dbReference type="PANTHER" id="PTHR42879:SF2">
    <property type="entry name" value="3-OXOACYL-[ACYL-CARRIER-PROTEIN] REDUCTASE FABG"/>
    <property type="match status" value="1"/>
</dbReference>
<keyword evidence="5" id="KW-0560">Oxidoreductase</keyword>
<evidence type="ECO:0000256" key="7">
    <source>
        <dbReference type="ARBA" id="ARBA00048508"/>
    </source>
</evidence>
<dbReference type="InterPro" id="IPR057326">
    <property type="entry name" value="KR_dom"/>
</dbReference>
<evidence type="ECO:0000256" key="4">
    <source>
        <dbReference type="ARBA" id="ARBA00022857"/>
    </source>
</evidence>
<organism evidence="9 10">
    <name type="scientific">Burkholderia lata (strain ATCC 17760 / DSM 23089 / LMG 22485 / NCIMB 9086 / R18194 / 383)</name>
    <dbReference type="NCBI Taxonomy" id="482957"/>
    <lineage>
        <taxon>Bacteria</taxon>
        <taxon>Pseudomonadati</taxon>
        <taxon>Pseudomonadota</taxon>
        <taxon>Betaproteobacteria</taxon>
        <taxon>Burkholderiales</taxon>
        <taxon>Burkholderiaceae</taxon>
        <taxon>Burkholderia</taxon>
        <taxon>Burkholderia cepacia complex</taxon>
    </lineage>
</organism>
<dbReference type="InterPro" id="IPR002347">
    <property type="entry name" value="SDR_fam"/>
</dbReference>
<evidence type="ECO:0000256" key="6">
    <source>
        <dbReference type="ARBA" id="ARBA00029899"/>
    </source>
</evidence>
<proteinExistence type="inferred from homology"/>
<name>A0A6P2IX98_BURL3</name>
<dbReference type="Pfam" id="PF13561">
    <property type="entry name" value="adh_short_C2"/>
    <property type="match status" value="1"/>
</dbReference>
<evidence type="ECO:0000256" key="3">
    <source>
        <dbReference type="ARBA" id="ARBA00017650"/>
    </source>
</evidence>
<evidence type="ECO:0000256" key="5">
    <source>
        <dbReference type="ARBA" id="ARBA00023002"/>
    </source>
</evidence>